<feature type="active site" description="Charge relay system" evidence="6">
    <location>
        <position position="214"/>
    </location>
</feature>
<feature type="active site" description="Charge relay system" evidence="6">
    <location>
        <position position="392"/>
    </location>
</feature>
<keyword evidence="2 6" id="KW-0645">Protease</keyword>
<dbReference type="EMBL" id="FWXS01000001">
    <property type="protein sequence ID" value="SMC35441.1"/>
    <property type="molecule type" value="Genomic_DNA"/>
</dbReference>
<dbReference type="OrthoDB" id="1407599at2"/>
<evidence type="ECO:0000256" key="7">
    <source>
        <dbReference type="RuleBase" id="RU003355"/>
    </source>
</evidence>
<evidence type="ECO:0000313" key="10">
    <source>
        <dbReference type="EMBL" id="SMC35441.1"/>
    </source>
</evidence>
<dbReference type="PANTHER" id="PTHR43806:SF67">
    <property type="entry name" value="EGF-LIKE DOMAIN-CONTAINING PROTEIN"/>
    <property type="match status" value="1"/>
</dbReference>
<dbReference type="InterPro" id="IPR036852">
    <property type="entry name" value="Peptidase_S8/S53_dom_sf"/>
</dbReference>
<evidence type="ECO:0000259" key="9">
    <source>
        <dbReference type="Pfam" id="PF18962"/>
    </source>
</evidence>
<protein>
    <submittedName>
        <fullName evidence="10">Por secretion system C-terminal sorting domain-containing protein</fullName>
    </submittedName>
</protein>
<keyword evidence="11" id="KW-1185">Reference proteome</keyword>
<dbReference type="CDD" id="cd07493">
    <property type="entry name" value="Peptidases_S8_9"/>
    <property type="match status" value="1"/>
</dbReference>
<proteinExistence type="inferred from homology"/>
<evidence type="ECO:0000313" key="11">
    <source>
        <dbReference type="Proteomes" id="UP000192393"/>
    </source>
</evidence>
<dbReference type="PROSITE" id="PS51892">
    <property type="entry name" value="SUBTILASE"/>
    <property type="match status" value="1"/>
</dbReference>
<dbReference type="GO" id="GO:0004252">
    <property type="term" value="F:serine-type endopeptidase activity"/>
    <property type="evidence" value="ECO:0007669"/>
    <property type="project" value="UniProtKB-UniRule"/>
</dbReference>
<dbReference type="InterPro" id="IPR026444">
    <property type="entry name" value="Secre_tail"/>
</dbReference>
<dbReference type="Pfam" id="PF18962">
    <property type="entry name" value="Por_Secre_tail"/>
    <property type="match status" value="1"/>
</dbReference>
<dbReference type="InterPro" id="IPR023828">
    <property type="entry name" value="Peptidase_S8_Ser-AS"/>
</dbReference>
<evidence type="ECO:0000259" key="8">
    <source>
        <dbReference type="Pfam" id="PF00082"/>
    </source>
</evidence>
<dbReference type="Pfam" id="PF00082">
    <property type="entry name" value="Peptidase_S8"/>
    <property type="match status" value="1"/>
</dbReference>
<name>A0A1W1YI12_9FLAO</name>
<dbReference type="Gene3D" id="3.40.50.200">
    <property type="entry name" value="Peptidase S8/S53 domain"/>
    <property type="match status" value="1"/>
</dbReference>
<gene>
    <name evidence="10" type="ORF">SAMN06296427_101360</name>
</gene>
<dbReference type="NCBIfam" id="TIGR04183">
    <property type="entry name" value="Por_Secre_tail"/>
    <property type="match status" value="1"/>
</dbReference>
<feature type="active site" description="Charge relay system" evidence="6">
    <location>
        <position position="174"/>
    </location>
</feature>
<dbReference type="Proteomes" id="UP000192393">
    <property type="component" value="Unassembled WGS sequence"/>
</dbReference>
<dbReference type="InterPro" id="IPR023827">
    <property type="entry name" value="Peptidase_S8_Asp-AS"/>
</dbReference>
<evidence type="ECO:0000256" key="3">
    <source>
        <dbReference type="ARBA" id="ARBA00022729"/>
    </source>
</evidence>
<evidence type="ECO:0000256" key="4">
    <source>
        <dbReference type="ARBA" id="ARBA00022801"/>
    </source>
</evidence>
<sequence>MKTIFTFSLLIISYFAAAQEFVLIRFNDKPSSATYFANPTSMLSQKALDRREKYNIELNMQDVPVEQTYISQVIALGIEPVVISKWFNGIFAELTQTQITQIENLPFVQEVETFVKSNGFQKNENYQVQDKFNVENEVTDFVYGTTEEQITQLSLDYLHNLGFTGEGITIAVLDAGFPGVDVANGFNYLRDNGKIKGGYNFVDDNDSFYTRGSHGTIVLSSIGGYIENQYVGTAIDSDFYLFITEKTEEEIPQEEAWWIAGAERADSIGVDVINTSLGYNEFDDSRYNYQYEDMNGQTAFITRGAQIASEKGIMVVNSAGNAGDSEWHYITAPADGIDIFTIGSVRSNGNPSGFSSYGPTADGRIKPDVSARGSDALVITPDGNIDTASGTSLSSPIMAGAMACFIQAFPEVQPSALRQQVRESASHFNNPTNQLGYGIPDFEKAYNNLLSVSEVSSENSISIYPNPTKGFINVQSDKEIKSLQLISVEGKVIRKNLDSTQIDLNGLPNGIYFLKVELSNGRIQFEKVVKK</sequence>
<feature type="domain" description="Peptidase S8/S53" evidence="8">
    <location>
        <begin position="165"/>
        <end position="438"/>
    </location>
</feature>
<dbReference type="InterPro" id="IPR050131">
    <property type="entry name" value="Peptidase_S8_subtilisin-like"/>
</dbReference>
<accession>A0A1W1YI12</accession>
<dbReference type="InterPro" id="IPR015500">
    <property type="entry name" value="Peptidase_S8_subtilisin-rel"/>
</dbReference>
<dbReference type="STRING" id="1434700.SAMN06296427_101360"/>
<dbReference type="PROSITE" id="PS00138">
    <property type="entry name" value="SUBTILASE_SER"/>
    <property type="match status" value="1"/>
</dbReference>
<evidence type="ECO:0000256" key="2">
    <source>
        <dbReference type="ARBA" id="ARBA00022670"/>
    </source>
</evidence>
<feature type="domain" description="Secretion system C-terminal sorting" evidence="9">
    <location>
        <begin position="463"/>
        <end position="529"/>
    </location>
</feature>
<evidence type="ECO:0000256" key="1">
    <source>
        <dbReference type="ARBA" id="ARBA00011073"/>
    </source>
</evidence>
<dbReference type="SUPFAM" id="SSF52743">
    <property type="entry name" value="Subtilisin-like"/>
    <property type="match status" value="1"/>
</dbReference>
<keyword evidence="5 6" id="KW-0720">Serine protease</keyword>
<comment type="similarity">
    <text evidence="1 6 7">Belongs to the peptidase S8 family.</text>
</comment>
<dbReference type="AlphaFoldDB" id="A0A1W1YI12"/>
<dbReference type="InterPro" id="IPR017317">
    <property type="entry name" value="Pept_S8_subtilisin_bacteroid-2"/>
</dbReference>
<dbReference type="PROSITE" id="PS00136">
    <property type="entry name" value="SUBTILASE_ASP"/>
    <property type="match status" value="1"/>
</dbReference>
<keyword evidence="4 6" id="KW-0378">Hydrolase</keyword>
<dbReference type="PANTHER" id="PTHR43806">
    <property type="entry name" value="PEPTIDASE S8"/>
    <property type="match status" value="1"/>
</dbReference>
<evidence type="ECO:0000256" key="6">
    <source>
        <dbReference type="PROSITE-ProRule" id="PRU01240"/>
    </source>
</evidence>
<organism evidence="10 11">
    <name type="scientific">Moheibacter sediminis</name>
    <dbReference type="NCBI Taxonomy" id="1434700"/>
    <lineage>
        <taxon>Bacteria</taxon>
        <taxon>Pseudomonadati</taxon>
        <taxon>Bacteroidota</taxon>
        <taxon>Flavobacteriia</taxon>
        <taxon>Flavobacteriales</taxon>
        <taxon>Weeksellaceae</taxon>
        <taxon>Moheibacter</taxon>
    </lineage>
</organism>
<evidence type="ECO:0000256" key="5">
    <source>
        <dbReference type="ARBA" id="ARBA00022825"/>
    </source>
</evidence>
<dbReference type="PRINTS" id="PR00723">
    <property type="entry name" value="SUBTILISIN"/>
</dbReference>
<reference evidence="10 11" key="1">
    <citation type="submission" date="2017-04" db="EMBL/GenBank/DDBJ databases">
        <authorList>
            <person name="Afonso C.L."/>
            <person name="Miller P.J."/>
            <person name="Scott M.A."/>
            <person name="Spackman E."/>
            <person name="Goraichik I."/>
            <person name="Dimitrov K.M."/>
            <person name="Suarez D.L."/>
            <person name="Swayne D.E."/>
        </authorList>
    </citation>
    <scope>NUCLEOTIDE SEQUENCE [LARGE SCALE GENOMIC DNA]</scope>
    <source>
        <strain evidence="10 11">CGMCC 1.12708</strain>
    </source>
</reference>
<keyword evidence="3" id="KW-0732">Signal</keyword>
<dbReference type="RefSeq" id="WP_084015666.1">
    <property type="nucleotide sequence ID" value="NZ_FWXS01000001.1"/>
</dbReference>
<dbReference type="InterPro" id="IPR000209">
    <property type="entry name" value="Peptidase_S8/S53_dom"/>
</dbReference>
<dbReference type="GO" id="GO:0006508">
    <property type="term" value="P:proteolysis"/>
    <property type="evidence" value="ECO:0007669"/>
    <property type="project" value="UniProtKB-KW"/>
</dbReference>
<dbReference type="PIRSF" id="PIRSF037903">
    <property type="entry name" value="Subtilisin_rel_GFO_2223"/>
    <property type="match status" value="1"/>
</dbReference>